<reference evidence="3 4" key="1">
    <citation type="submission" date="2016-08" db="EMBL/GenBank/DDBJ databases">
        <title>Analysis of Carbohydrate Active Enzymes in Thermogemmatispora T81 Reveals Carbohydrate Degradation Ability.</title>
        <authorList>
            <person name="Tomazini A."/>
            <person name="Lal S."/>
            <person name="Stott M."/>
            <person name="Henrissat B."/>
            <person name="Polikarpov I."/>
            <person name="Sparling R."/>
            <person name="Levin D.B."/>
        </authorList>
    </citation>
    <scope>NUCLEOTIDE SEQUENCE [LARGE SCALE GENOMIC DNA]</scope>
    <source>
        <strain evidence="3 4">T81</strain>
    </source>
</reference>
<dbReference type="PANTHER" id="PTHR11080">
    <property type="entry name" value="PYRAZINAMIDASE/NICOTINAMIDASE"/>
    <property type="match status" value="1"/>
</dbReference>
<accession>A0A328VQS8</accession>
<dbReference type="InterPro" id="IPR036380">
    <property type="entry name" value="Isochorismatase-like_sf"/>
</dbReference>
<organism evidence="3 4">
    <name type="scientific">Thermogemmatispora tikiterensis</name>
    <dbReference type="NCBI Taxonomy" id="1825093"/>
    <lineage>
        <taxon>Bacteria</taxon>
        <taxon>Bacillati</taxon>
        <taxon>Chloroflexota</taxon>
        <taxon>Ktedonobacteria</taxon>
        <taxon>Thermogemmatisporales</taxon>
        <taxon>Thermogemmatisporaceae</taxon>
        <taxon>Thermogemmatispora</taxon>
    </lineage>
</organism>
<protein>
    <recommendedName>
        <fullName evidence="5">Nicotinamidase</fullName>
    </recommendedName>
</protein>
<evidence type="ECO:0000256" key="2">
    <source>
        <dbReference type="ARBA" id="ARBA00022801"/>
    </source>
</evidence>
<gene>
    <name evidence="3" type="ORF">A4R35_21110</name>
</gene>
<comment type="caution">
    <text evidence="3">The sequence shown here is derived from an EMBL/GenBank/DDBJ whole genome shotgun (WGS) entry which is preliminary data.</text>
</comment>
<keyword evidence="2" id="KW-0378">Hydrolase</keyword>
<dbReference type="OrthoDB" id="9796485at2"/>
<evidence type="ECO:0000313" key="3">
    <source>
        <dbReference type="EMBL" id="RAQ98053.1"/>
    </source>
</evidence>
<proteinExistence type="inferred from homology"/>
<evidence type="ECO:0008006" key="5">
    <source>
        <dbReference type="Google" id="ProtNLM"/>
    </source>
</evidence>
<dbReference type="AlphaFoldDB" id="A0A328VQS8"/>
<dbReference type="EMBL" id="MCIF01000002">
    <property type="protein sequence ID" value="RAQ98053.1"/>
    <property type="molecule type" value="Genomic_DNA"/>
</dbReference>
<keyword evidence="4" id="KW-1185">Reference proteome</keyword>
<dbReference type="InterPro" id="IPR052347">
    <property type="entry name" value="Isochorismatase_Nicotinamidase"/>
</dbReference>
<dbReference type="PANTHER" id="PTHR11080:SF2">
    <property type="entry name" value="LD05707P"/>
    <property type="match status" value="1"/>
</dbReference>
<dbReference type="GO" id="GO:0016787">
    <property type="term" value="F:hydrolase activity"/>
    <property type="evidence" value="ECO:0007669"/>
    <property type="project" value="UniProtKB-KW"/>
</dbReference>
<evidence type="ECO:0000256" key="1">
    <source>
        <dbReference type="ARBA" id="ARBA00006336"/>
    </source>
</evidence>
<dbReference type="Proteomes" id="UP000248706">
    <property type="component" value="Unassembled WGS sequence"/>
</dbReference>
<dbReference type="RefSeq" id="WP_112432991.1">
    <property type="nucleotide sequence ID" value="NZ_MCIF01000002.1"/>
</dbReference>
<dbReference type="Gene3D" id="3.40.50.850">
    <property type="entry name" value="Isochorismatase-like"/>
    <property type="match status" value="1"/>
</dbReference>
<name>A0A328VQS8_9CHLR</name>
<dbReference type="SUPFAM" id="SSF52499">
    <property type="entry name" value="Isochorismatase-like hydrolases"/>
    <property type="match status" value="1"/>
</dbReference>
<sequence>MSARSLAPASFDPQDAFRGPYAARIAEFSEAGRQAGLAPASTDRERIALVLVDYQHDFVDPSGTLSVPGAQEDVGRLLTWFYAHADRITAIYASLDTHLPFQIFYPTWWQNPQTGEHPAPFTTITVEDVQEGRWLPLREPEWSRHYVQALRQQARKELMIWPYHTMQGTLGHMLVAPISEALAWHSAARQTQPHYIVKGLTPRTEFYGIFGAEVPDPSDPASQLNTALLETIMQHDRVFLAGEAKSHCVLESGRQLVQYFSQRPAVLQRLYVLRDCISSVQHPTINFDALAEEELARWERLGVHLVRSSDGLPA</sequence>
<evidence type="ECO:0000313" key="4">
    <source>
        <dbReference type="Proteomes" id="UP000248706"/>
    </source>
</evidence>
<comment type="similarity">
    <text evidence="1">Belongs to the isochorismatase family.</text>
</comment>